<dbReference type="AlphaFoldDB" id="A0A6J6KRJ3"/>
<reference evidence="3" key="1">
    <citation type="submission" date="2020-05" db="EMBL/GenBank/DDBJ databases">
        <authorList>
            <person name="Chiriac C."/>
            <person name="Salcher M."/>
            <person name="Ghai R."/>
            <person name="Kavagutti S V."/>
        </authorList>
    </citation>
    <scope>NUCLEOTIDE SEQUENCE</scope>
</reference>
<evidence type="ECO:0000313" key="3">
    <source>
        <dbReference type="EMBL" id="CAB4651956.1"/>
    </source>
</evidence>
<sequence length="308" mass="35474">MTIYPREEVEAAFAEFRRRGIETHDWSGWAELFTEDALYEEHNLGVFNGRAAIQKWIVECMADYPTMTLWIEWYMIEGNRISFYIWNNLPDPTGTGKRFGFPNTTILEYAGDGKFSFEGDYYNPEDAGRVFVDWIKAGGTRETPQDRTLEGIEGWAPNPPEPAFPREEIESEFENYRKRGEIAVATGDWNQWADQFTDDAHYREHHYGYFKSQKEIRDWINGVMQPFPTMEFPVSYKFIEGNRISALIPNILPAPDGDDGYYGFDVNTILHYAGNGKWSYEEDVYSPAEAGEVIGRWIAAGGVIPKAD</sequence>
<feature type="domain" description="SnoaL-like" evidence="2">
    <location>
        <begin position="183"/>
        <end position="246"/>
    </location>
</feature>
<accession>A0A6J6KRJ3</accession>
<organism evidence="3">
    <name type="scientific">freshwater metagenome</name>
    <dbReference type="NCBI Taxonomy" id="449393"/>
    <lineage>
        <taxon>unclassified sequences</taxon>
        <taxon>metagenomes</taxon>
        <taxon>ecological metagenomes</taxon>
    </lineage>
</organism>
<dbReference type="Gene3D" id="3.10.450.50">
    <property type="match status" value="2"/>
</dbReference>
<protein>
    <submittedName>
        <fullName evidence="3">Unannotated protein</fullName>
    </submittedName>
</protein>
<feature type="domain" description="SnoaL-like" evidence="2">
    <location>
        <begin position="20"/>
        <end position="114"/>
    </location>
</feature>
<dbReference type="SUPFAM" id="SSF54427">
    <property type="entry name" value="NTF2-like"/>
    <property type="match status" value="2"/>
</dbReference>
<feature type="region of interest" description="Disordered" evidence="1">
    <location>
        <begin position="143"/>
        <end position="164"/>
    </location>
</feature>
<name>A0A6J6KRJ3_9ZZZZ</name>
<dbReference type="InterPro" id="IPR037401">
    <property type="entry name" value="SnoaL-like"/>
</dbReference>
<gene>
    <name evidence="3" type="ORF">UFOPK2143_01334</name>
</gene>
<proteinExistence type="predicted"/>
<evidence type="ECO:0000259" key="2">
    <source>
        <dbReference type="Pfam" id="PF12680"/>
    </source>
</evidence>
<dbReference type="EMBL" id="CAEZVV010000099">
    <property type="protein sequence ID" value="CAB4651956.1"/>
    <property type="molecule type" value="Genomic_DNA"/>
</dbReference>
<evidence type="ECO:0000256" key="1">
    <source>
        <dbReference type="SAM" id="MobiDB-lite"/>
    </source>
</evidence>
<dbReference type="InterPro" id="IPR032710">
    <property type="entry name" value="NTF2-like_dom_sf"/>
</dbReference>
<dbReference type="Pfam" id="PF12680">
    <property type="entry name" value="SnoaL_2"/>
    <property type="match status" value="2"/>
</dbReference>